<keyword evidence="2" id="KW-1185">Reference proteome</keyword>
<dbReference type="Proteomes" id="UP000008637">
    <property type="component" value="Chromosome"/>
</dbReference>
<dbReference type="KEGG" id="mha:HF1_14040"/>
<evidence type="ECO:0000313" key="1">
    <source>
        <dbReference type="EMBL" id="CBY93412.1"/>
    </source>
</evidence>
<gene>
    <name evidence="1" type="ORF">HF1_14040</name>
</gene>
<organism evidence="1 2">
    <name type="scientific">Mycoplasma haemofelis (strain Langford 1)</name>
    <name type="common">Haemobartonella felis</name>
    <dbReference type="NCBI Taxonomy" id="941640"/>
    <lineage>
        <taxon>Bacteria</taxon>
        <taxon>Bacillati</taxon>
        <taxon>Mycoplasmatota</taxon>
        <taxon>Mollicutes</taxon>
        <taxon>Mycoplasmataceae</taxon>
        <taxon>Mycoplasma</taxon>
    </lineage>
</organism>
<accession>E8ZJU1</accession>
<sequence length="205" mass="22315">MTTSGKIAAATAAAGGTGTAGFFAVKNLQSHNPISSKIDTKYLLKKTDTTQWAARVATLKTAQDKDITSELKNLKDKGAELKEQDLQEWCASSLKSEFSDKSSIVFKNILSYCAYNLGDKVTGDKITDSTTEGESKLTTIWNSITSLNQNSAISEGLKKVKDTENGNSNNAGNKAIKAWCLGQFKIPYYENDSDLKESQDYCVLK</sequence>
<name>E8ZJU1_MYCHL</name>
<proteinExistence type="predicted"/>
<dbReference type="EMBL" id="FR773153">
    <property type="protein sequence ID" value="CBY93412.1"/>
    <property type="molecule type" value="Genomic_DNA"/>
</dbReference>
<reference evidence="1 2" key="1">
    <citation type="journal article" date="2011" name="J. Bacteriol.">
        <title>Complete genome sequence of Mycoplasma haemofelis, a hemotropic mycoplasma.</title>
        <authorList>
            <person name="Barker E.N."/>
            <person name="Helps C.R."/>
            <person name="Peters I.R."/>
            <person name="Darby A.C."/>
            <person name="Radford A.D."/>
            <person name="Tasker S."/>
        </authorList>
    </citation>
    <scope>NUCLEOTIDE SEQUENCE [LARGE SCALE GENOMIC DNA]</scope>
    <source>
        <strain evidence="1 2">Langford 1</strain>
    </source>
</reference>
<protein>
    <submittedName>
        <fullName evidence="1">Uncharacterized protein</fullName>
    </submittedName>
</protein>
<dbReference type="OrthoDB" id="9792018at2"/>
<dbReference type="AlphaFoldDB" id="E8ZJU1"/>
<evidence type="ECO:0000313" key="2">
    <source>
        <dbReference type="Proteomes" id="UP000008637"/>
    </source>
</evidence>
<dbReference type="HOGENOM" id="CLU_087258_1_0_14"/>